<organism evidence="1">
    <name type="scientific">Lepeophtheirus salmonis</name>
    <name type="common">Salmon louse</name>
    <name type="synonym">Caligus salmonis</name>
    <dbReference type="NCBI Taxonomy" id="72036"/>
    <lineage>
        <taxon>Eukaryota</taxon>
        <taxon>Metazoa</taxon>
        <taxon>Ecdysozoa</taxon>
        <taxon>Arthropoda</taxon>
        <taxon>Crustacea</taxon>
        <taxon>Multicrustacea</taxon>
        <taxon>Hexanauplia</taxon>
        <taxon>Copepoda</taxon>
        <taxon>Siphonostomatoida</taxon>
        <taxon>Caligidae</taxon>
        <taxon>Lepeophtheirus</taxon>
    </lineage>
</organism>
<sequence length="49" mass="5738">MSSFACMKRLFSVGSDILRPKTFSLIFHNFENLVFMRGNLDLLLKKEEL</sequence>
<reference evidence="1" key="1">
    <citation type="submission" date="2014-05" db="EMBL/GenBank/DDBJ databases">
        <authorList>
            <person name="Chronopoulou M."/>
        </authorList>
    </citation>
    <scope>NUCLEOTIDE SEQUENCE</scope>
    <source>
        <tissue evidence="1">Whole organism</tissue>
    </source>
</reference>
<protein>
    <submittedName>
        <fullName evidence="1">Putative LOC102224454 [Xiphosphorus maculatus]</fullName>
    </submittedName>
</protein>
<dbReference type="EMBL" id="HACA01017371">
    <property type="protein sequence ID" value="CDW34732.1"/>
    <property type="molecule type" value="Transcribed_RNA"/>
</dbReference>
<name>A0A0K2U9U2_LEPSM</name>
<accession>A0A0K2U9U2</accession>
<evidence type="ECO:0000313" key="1">
    <source>
        <dbReference type="EMBL" id="CDW34732.1"/>
    </source>
</evidence>
<dbReference type="AlphaFoldDB" id="A0A0K2U9U2"/>
<proteinExistence type="predicted"/>